<dbReference type="InterPro" id="IPR036942">
    <property type="entry name" value="Beta-barrel_TonB_sf"/>
</dbReference>
<evidence type="ECO:0000256" key="8">
    <source>
        <dbReference type="ARBA" id="ARBA00023077"/>
    </source>
</evidence>
<evidence type="ECO:0000256" key="2">
    <source>
        <dbReference type="ARBA" id="ARBA00022448"/>
    </source>
</evidence>
<feature type="chain" id="PRO_5019787813" evidence="12">
    <location>
        <begin position="31"/>
        <end position="798"/>
    </location>
</feature>
<dbReference type="GO" id="GO:0009279">
    <property type="term" value="C:cell outer membrane"/>
    <property type="evidence" value="ECO:0007669"/>
    <property type="project" value="UniProtKB-SubCell"/>
</dbReference>
<name>A0A494TJS4_SPHPE</name>
<dbReference type="SUPFAM" id="SSF56935">
    <property type="entry name" value="Porins"/>
    <property type="match status" value="1"/>
</dbReference>
<keyword evidence="5" id="KW-0812">Transmembrane</keyword>
<keyword evidence="2" id="KW-0813">Transport</keyword>
<feature type="domain" description="TonB-dependent receptor plug" evidence="14">
    <location>
        <begin position="59"/>
        <end position="169"/>
    </location>
</feature>
<evidence type="ECO:0000313" key="15">
    <source>
        <dbReference type="EMBL" id="AYJ85375.1"/>
    </source>
</evidence>
<dbReference type="InterPro" id="IPR012910">
    <property type="entry name" value="Plug_dom"/>
</dbReference>
<evidence type="ECO:0000256" key="1">
    <source>
        <dbReference type="ARBA" id="ARBA00004571"/>
    </source>
</evidence>
<dbReference type="KEGG" id="spha:D3Y57_05100"/>
<evidence type="ECO:0000313" key="16">
    <source>
        <dbReference type="Proteomes" id="UP000276254"/>
    </source>
</evidence>
<dbReference type="GO" id="GO:0006826">
    <property type="term" value="P:iron ion transport"/>
    <property type="evidence" value="ECO:0007669"/>
    <property type="project" value="UniProtKB-KW"/>
</dbReference>
<evidence type="ECO:0000256" key="11">
    <source>
        <dbReference type="RuleBase" id="RU003357"/>
    </source>
</evidence>
<keyword evidence="6" id="KW-0408">Iron</keyword>
<keyword evidence="7" id="KW-0406">Ion transport</keyword>
<reference evidence="15 16" key="1">
    <citation type="submission" date="2018-09" db="EMBL/GenBank/DDBJ databases">
        <title>Sphingomonas peninsula sp. nov., isolated from fildes peninsula, Antarctic soil.</title>
        <authorList>
            <person name="Yingchao G."/>
        </authorList>
    </citation>
    <scope>NUCLEOTIDE SEQUENCE [LARGE SCALE GENOMIC DNA]</scope>
    <source>
        <strain evidence="15 16">YZ-8</strain>
        <plasmid evidence="15 16">unnamed1</plasmid>
    </source>
</reference>
<dbReference type="InterPro" id="IPR039426">
    <property type="entry name" value="TonB-dep_rcpt-like"/>
</dbReference>
<proteinExistence type="inferred from homology"/>
<evidence type="ECO:0000256" key="10">
    <source>
        <dbReference type="ARBA" id="ARBA00023237"/>
    </source>
</evidence>
<keyword evidence="3" id="KW-1134">Transmembrane beta strand</keyword>
<evidence type="ECO:0000259" key="13">
    <source>
        <dbReference type="Pfam" id="PF00593"/>
    </source>
</evidence>
<keyword evidence="8 11" id="KW-0798">TonB box</keyword>
<evidence type="ECO:0000256" key="6">
    <source>
        <dbReference type="ARBA" id="ARBA00023004"/>
    </source>
</evidence>
<keyword evidence="12" id="KW-0732">Signal</keyword>
<dbReference type="RefSeq" id="WP_121151914.1">
    <property type="nucleotide sequence ID" value="NZ_CP032828.1"/>
</dbReference>
<dbReference type="Pfam" id="PF00593">
    <property type="entry name" value="TonB_dep_Rec_b-barrel"/>
    <property type="match status" value="1"/>
</dbReference>
<evidence type="ECO:0000256" key="9">
    <source>
        <dbReference type="ARBA" id="ARBA00023136"/>
    </source>
</evidence>
<protein>
    <submittedName>
        <fullName evidence="15">TonB-dependent receptor</fullName>
    </submittedName>
</protein>
<geneLocation type="plasmid" evidence="15">
    <name>unnamed1</name>
</geneLocation>
<evidence type="ECO:0000256" key="12">
    <source>
        <dbReference type="SAM" id="SignalP"/>
    </source>
</evidence>
<dbReference type="OrthoDB" id="127311at2"/>
<feature type="signal peptide" evidence="12">
    <location>
        <begin position="1"/>
        <end position="30"/>
    </location>
</feature>
<dbReference type="InterPro" id="IPR000531">
    <property type="entry name" value="Beta-barrel_TonB"/>
</dbReference>
<dbReference type="PANTHER" id="PTHR32552">
    <property type="entry name" value="FERRICHROME IRON RECEPTOR-RELATED"/>
    <property type="match status" value="1"/>
</dbReference>
<keyword evidence="4" id="KW-0410">Iron transport</keyword>
<keyword evidence="16" id="KW-1185">Reference proteome</keyword>
<keyword evidence="15" id="KW-0614">Plasmid</keyword>
<keyword evidence="9 11" id="KW-0472">Membrane</keyword>
<accession>A0A494TJS4</accession>
<evidence type="ECO:0000256" key="7">
    <source>
        <dbReference type="ARBA" id="ARBA00023065"/>
    </source>
</evidence>
<dbReference type="EMBL" id="CP032828">
    <property type="protein sequence ID" value="AYJ85375.1"/>
    <property type="molecule type" value="Genomic_DNA"/>
</dbReference>
<dbReference type="Pfam" id="PF07715">
    <property type="entry name" value="Plug"/>
    <property type="match status" value="1"/>
</dbReference>
<gene>
    <name evidence="15" type="ORF">D3Y57_05100</name>
</gene>
<comment type="similarity">
    <text evidence="11">Belongs to the TonB-dependent receptor family.</text>
</comment>
<keyword evidence="10" id="KW-0998">Cell outer membrane</keyword>
<evidence type="ECO:0000256" key="3">
    <source>
        <dbReference type="ARBA" id="ARBA00022452"/>
    </source>
</evidence>
<evidence type="ECO:0000256" key="4">
    <source>
        <dbReference type="ARBA" id="ARBA00022496"/>
    </source>
</evidence>
<evidence type="ECO:0000256" key="5">
    <source>
        <dbReference type="ARBA" id="ARBA00022692"/>
    </source>
</evidence>
<dbReference type="Proteomes" id="UP000276254">
    <property type="component" value="Plasmid unnamed1"/>
</dbReference>
<evidence type="ECO:0000259" key="14">
    <source>
        <dbReference type="Pfam" id="PF07715"/>
    </source>
</evidence>
<keyword evidence="15" id="KW-0675">Receptor</keyword>
<comment type="subcellular location">
    <subcellularLocation>
        <location evidence="1">Cell outer membrane</location>
        <topology evidence="1">Multi-pass membrane protein</topology>
    </subcellularLocation>
</comment>
<sequence length="798" mass="86833">MPLKISRYLVSTCAFGVLALSSQMPALAQAATTAPADVENAQPSEADIVVTARRRAESLQSVPVAITAFSQKMLQEKSISNAFDLNKAVPGLTTSADSGTSTLPSFSIRGRGQFFGAASGSVETYFADVPLSAPFQVPSLPPQFFDLASIQVLKGPQGTLFGRNSTGGAVLFVPAPASLDGIEGYARVQVGNYRNLQVEAAVNLPLTDKIALRVAGYEWTRRGYSRTIGGATDGYGHVLPSQRYDNQDITEFRATLLVQPTEGITNSTIFTYHTDKNRGTPQLLFFKGPGGVPIPLTGQAANPRVLDTDVDLTRPPSNTFGVINTTTIEIADWITMKNIFGYINAEGWGNNPSDADGSALAAVDVVRPPRYLHNRQYTNEVQFQGSLLSDKLDYIVGGLLDLTRQPGARDTINIATMSYPASSPTVPLGYDEQYRQSRFTSKSVFGSLTYHFTNAISATAGVRRSYDNIQEKTLEYVTALPDLVANLALPFETKQVKFKGWSYNAGLEWRIDQDSMVYGGYRRGFKRGGFNARPPSADTALFGPEKVDNFYVGLKKGLNFLGMPGHFNIEGFWDIYKGAQRSYLTLVANGQTVALATVVNNAEKSTYRGFDADFVIDPAHWLSLSGNYTFVDAYYNKYTDVSLTNPAQLALLADPSTDLSVNPVGLVSKHKLSATARFHTELGDGSEIAFAPTISYQSRFYFNDQSFRQPNSAALLFLGGQQLNAASFGANYAPGYKLADARIEWNRIGGSKFDLAANVNNIFDKTFKTGGTGIYVFGFEEASFGPPRMVTVEARVHF</sequence>
<dbReference type="PANTHER" id="PTHR32552:SF81">
    <property type="entry name" value="TONB-DEPENDENT OUTER MEMBRANE RECEPTOR"/>
    <property type="match status" value="1"/>
</dbReference>
<dbReference type="AlphaFoldDB" id="A0A494TJS4"/>
<feature type="domain" description="TonB-dependent receptor-like beta-barrel" evidence="13">
    <location>
        <begin position="273"/>
        <end position="762"/>
    </location>
</feature>
<dbReference type="Gene3D" id="2.40.170.20">
    <property type="entry name" value="TonB-dependent receptor, beta-barrel domain"/>
    <property type="match status" value="1"/>
</dbReference>
<organism evidence="15 16">
    <name type="scientific">Sphingomonas paeninsulae</name>
    <dbReference type="NCBI Taxonomy" id="2319844"/>
    <lineage>
        <taxon>Bacteria</taxon>
        <taxon>Pseudomonadati</taxon>
        <taxon>Pseudomonadota</taxon>
        <taxon>Alphaproteobacteria</taxon>
        <taxon>Sphingomonadales</taxon>
        <taxon>Sphingomonadaceae</taxon>
        <taxon>Sphingomonas</taxon>
    </lineage>
</organism>